<proteinExistence type="predicted"/>
<dbReference type="EMBL" id="GGEC01072168">
    <property type="protein sequence ID" value="MBX52652.1"/>
    <property type="molecule type" value="Transcribed_RNA"/>
</dbReference>
<accession>A0A2P2PD47</accession>
<name>A0A2P2PD47_RHIMU</name>
<evidence type="ECO:0000313" key="1">
    <source>
        <dbReference type="EMBL" id="MBX52652.1"/>
    </source>
</evidence>
<organism evidence="1">
    <name type="scientific">Rhizophora mucronata</name>
    <name type="common">Asiatic mangrove</name>
    <dbReference type="NCBI Taxonomy" id="61149"/>
    <lineage>
        <taxon>Eukaryota</taxon>
        <taxon>Viridiplantae</taxon>
        <taxon>Streptophyta</taxon>
        <taxon>Embryophyta</taxon>
        <taxon>Tracheophyta</taxon>
        <taxon>Spermatophyta</taxon>
        <taxon>Magnoliopsida</taxon>
        <taxon>eudicotyledons</taxon>
        <taxon>Gunneridae</taxon>
        <taxon>Pentapetalae</taxon>
        <taxon>rosids</taxon>
        <taxon>fabids</taxon>
        <taxon>Malpighiales</taxon>
        <taxon>Rhizophoraceae</taxon>
        <taxon>Rhizophora</taxon>
    </lineage>
</organism>
<dbReference type="AlphaFoldDB" id="A0A2P2PD47"/>
<protein>
    <submittedName>
        <fullName evidence="1">Uncharacterized protein</fullName>
    </submittedName>
</protein>
<reference evidence="1" key="1">
    <citation type="submission" date="2018-02" db="EMBL/GenBank/DDBJ databases">
        <title>Rhizophora mucronata_Transcriptome.</title>
        <authorList>
            <person name="Meera S.P."/>
            <person name="Sreeshan A."/>
            <person name="Augustine A."/>
        </authorList>
    </citation>
    <scope>NUCLEOTIDE SEQUENCE</scope>
    <source>
        <tissue evidence="1">Leaf</tissue>
    </source>
</reference>
<sequence length="48" mass="5564">MLLHDYLPSLTREWEYITKEVPASIGPCAVTKIEQCKHTAEFQKMDVL</sequence>